<proteinExistence type="predicted"/>
<dbReference type="AlphaFoldDB" id="A0AA38W6Z0"/>
<evidence type="ECO:0000313" key="1">
    <source>
        <dbReference type="EMBL" id="KAJ9541055.1"/>
    </source>
</evidence>
<protein>
    <submittedName>
        <fullName evidence="1">Uncharacterized protein</fullName>
    </submittedName>
</protein>
<dbReference type="Proteomes" id="UP001172457">
    <property type="component" value="Chromosome 7"/>
</dbReference>
<reference evidence="1" key="1">
    <citation type="submission" date="2023-03" db="EMBL/GenBank/DDBJ databases">
        <title>Chromosome-scale reference genome and RAD-based genetic map of yellow starthistle (Centaurea solstitialis) reveal putative structural variation and QTLs associated with invader traits.</title>
        <authorList>
            <person name="Reatini B."/>
            <person name="Cang F.A."/>
            <person name="Jiang Q."/>
            <person name="Mckibben M.T.W."/>
            <person name="Barker M.S."/>
            <person name="Rieseberg L.H."/>
            <person name="Dlugosch K.M."/>
        </authorList>
    </citation>
    <scope>NUCLEOTIDE SEQUENCE</scope>
    <source>
        <strain evidence="1">CAN-66</strain>
        <tissue evidence="1">Leaf</tissue>
    </source>
</reference>
<gene>
    <name evidence="1" type="ORF">OSB04_027561</name>
</gene>
<evidence type="ECO:0000313" key="2">
    <source>
        <dbReference type="Proteomes" id="UP001172457"/>
    </source>
</evidence>
<comment type="caution">
    <text evidence="1">The sequence shown here is derived from an EMBL/GenBank/DDBJ whole genome shotgun (WGS) entry which is preliminary data.</text>
</comment>
<keyword evidence="2" id="KW-1185">Reference proteome</keyword>
<sequence>MVSAPILIYSARNPHMKLDNSILRVISSLRSLLLLLLAWKEVQNDTRCTSSSSRSLELAQFILLRMQSLTSRFSEVSFNHAKWHSSFVIPLLSPLKKSMPFSQLLSLNSLTELQEILDLQDANQKVAQNQIQRFHHYGIPIQTRVMAKWIDFSSNFCFIAECITSFDY</sequence>
<organism evidence="1 2">
    <name type="scientific">Centaurea solstitialis</name>
    <name type="common">yellow star-thistle</name>
    <dbReference type="NCBI Taxonomy" id="347529"/>
    <lineage>
        <taxon>Eukaryota</taxon>
        <taxon>Viridiplantae</taxon>
        <taxon>Streptophyta</taxon>
        <taxon>Embryophyta</taxon>
        <taxon>Tracheophyta</taxon>
        <taxon>Spermatophyta</taxon>
        <taxon>Magnoliopsida</taxon>
        <taxon>eudicotyledons</taxon>
        <taxon>Gunneridae</taxon>
        <taxon>Pentapetalae</taxon>
        <taxon>asterids</taxon>
        <taxon>campanulids</taxon>
        <taxon>Asterales</taxon>
        <taxon>Asteraceae</taxon>
        <taxon>Carduoideae</taxon>
        <taxon>Cardueae</taxon>
        <taxon>Centaureinae</taxon>
        <taxon>Centaurea</taxon>
    </lineage>
</organism>
<name>A0AA38W6Z0_9ASTR</name>
<dbReference type="EMBL" id="JARYMX010000007">
    <property type="protein sequence ID" value="KAJ9541055.1"/>
    <property type="molecule type" value="Genomic_DNA"/>
</dbReference>
<accession>A0AA38W6Z0</accession>